<gene>
    <name evidence="2" type="ORF">LEP1GSC133_1122</name>
</gene>
<organism evidence="2 3">
    <name type="scientific">Leptospira borgpetersenii serovar Pomona str. 200901868</name>
    <dbReference type="NCBI Taxonomy" id="1192866"/>
    <lineage>
        <taxon>Bacteria</taxon>
        <taxon>Pseudomonadati</taxon>
        <taxon>Spirochaetota</taxon>
        <taxon>Spirochaetia</taxon>
        <taxon>Leptospirales</taxon>
        <taxon>Leptospiraceae</taxon>
        <taxon>Leptospira</taxon>
    </lineage>
</organism>
<feature type="transmembrane region" description="Helical" evidence="1">
    <location>
        <begin position="17"/>
        <end position="41"/>
    </location>
</feature>
<keyword evidence="1" id="KW-0472">Membrane</keyword>
<evidence type="ECO:0000256" key="1">
    <source>
        <dbReference type="SAM" id="Phobius"/>
    </source>
</evidence>
<sequence length="58" mass="6786">EKPRSPLQSATQHFNLFVYYSFFIQSMLHCRIFTSIAFAVVDRCFVVKKKVRTAGSHF</sequence>
<evidence type="ECO:0000313" key="2">
    <source>
        <dbReference type="EMBL" id="EMO62381.1"/>
    </source>
</evidence>
<dbReference type="EMBL" id="AKWF02000078">
    <property type="protein sequence ID" value="EMO62381.1"/>
    <property type="molecule type" value="Genomic_DNA"/>
</dbReference>
<keyword evidence="1" id="KW-0812">Transmembrane</keyword>
<reference evidence="2 3" key="1">
    <citation type="submission" date="2013-01" db="EMBL/GenBank/DDBJ databases">
        <authorList>
            <person name="Harkins D.M."/>
            <person name="Durkin A.S."/>
            <person name="Brinkac L.M."/>
            <person name="Haft D.H."/>
            <person name="Selengut J.D."/>
            <person name="Sanka R."/>
            <person name="DePew J."/>
            <person name="Purushe J."/>
            <person name="Picardeau M."/>
            <person name="Werts C."/>
            <person name="Goarant C."/>
            <person name="Vinetz J.M."/>
            <person name="Sutton G.G."/>
            <person name="Nierman W.C."/>
            <person name="Fouts D.E."/>
        </authorList>
    </citation>
    <scope>NUCLEOTIDE SEQUENCE [LARGE SCALE GENOMIC DNA]</scope>
    <source>
        <strain evidence="2 3">200901868</strain>
    </source>
</reference>
<keyword evidence="1" id="KW-1133">Transmembrane helix</keyword>
<evidence type="ECO:0000313" key="3">
    <source>
        <dbReference type="Proteomes" id="UP000012159"/>
    </source>
</evidence>
<dbReference type="AlphaFoldDB" id="M6W4I3"/>
<comment type="caution">
    <text evidence="2">The sequence shown here is derived from an EMBL/GenBank/DDBJ whole genome shotgun (WGS) entry which is preliminary data.</text>
</comment>
<proteinExistence type="predicted"/>
<feature type="non-terminal residue" evidence="2">
    <location>
        <position position="1"/>
    </location>
</feature>
<name>M6W4I3_LEPBO</name>
<dbReference type="Proteomes" id="UP000012159">
    <property type="component" value="Unassembled WGS sequence"/>
</dbReference>
<protein>
    <submittedName>
        <fullName evidence="2">Uncharacterized protein</fullName>
    </submittedName>
</protein>
<accession>M6W4I3</accession>